<dbReference type="RefSeq" id="WP_067085663.1">
    <property type="nucleotide sequence ID" value="NZ_LRFG02000005.1"/>
</dbReference>
<dbReference type="PANTHER" id="PTHR32305:SF15">
    <property type="entry name" value="PROTEIN RHSA-RELATED"/>
    <property type="match status" value="1"/>
</dbReference>
<gene>
    <name evidence="1" type="ORF">AWR36_012965</name>
</gene>
<comment type="caution">
    <text evidence="1">The sequence shown here is derived from an EMBL/GenBank/DDBJ whole genome shotgun (WGS) entry which is preliminary data.</text>
</comment>
<evidence type="ECO:0000313" key="1">
    <source>
        <dbReference type="EMBL" id="PCO04371.1"/>
    </source>
</evidence>
<evidence type="ECO:0008006" key="3">
    <source>
        <dbReference type="Google" id="ProtNLM"/>
    </source>
</evidence>
<dbReference type="EMBL" id="LRFG02000005">
    <property type="protein sequence ID" value="PCO04371.1"/>
    <property type="molecule type" value="Genomic_DNA"/>
</dbReference>
<name>A0ABX4HWR8_9GAMM</name>
<dbReference type="Gene3D" id="2.180.10.10">
    <property type="entry name" value="RHS repeat-associated core"/>
    <property type="match status" value="1"/>
</dbReference>
<dbReference type="PANTHER" id="PTHR32305">
    <property type="match status" value="1"/>
</dbReference>
<organism evidence="1 2">
    <name type="scientific">Microbulbifer flavimaris</name>
    <dbReference type="NCBI Taxonomy" id="1781068"/>
    <lineage>
        <taxon>Bacteria</taxon>
        <taxon>Pseudomonadati</taxon>
        <taxon>Pseudomonadota</taxon>
        <taxon>Gammaproteobacteria</taxon>
        <taxon>Cellvibrionales</taxon>
        <taxon>Microbulbiferaceae</taxon>
        <taxon>Microbulbifer</taxon>
    </lineage>
</organism>
<reference evidence="1" key="1">
    <citation type="submission" date="2017-08" db="EMBL/GenBank/DDBJ databases">
        <title>Microbulbifer marisrubri sp. nov., a halophilic alphaproteobacterium isolated from marine sediment of the Yellow Sea, China.</title>
        <authorList>
            <person name="Zhang G."/>
            <person name="Xiong Q."/>
        </authorList>
    </citation>
    <scope>NUCLEOTIDE SEQUENCE [LARGE SCALE GENOMIC DNA]</scope>
    <source>
        <strain evidence="1">WRN-8</strain>
    </source>
</reference>
<keyword evidence="2" id="KW-1185">Reference proteome</keyword>
<sequence length="759" mass="86844">MVVISLLALIACGGGGGGDSKSSTAATTAAVTSTSAAATIQTGRLTEVIIAGLAYRTESQSGVTSDTGEFSYLPGETIQFFLGDTPIGFAVRAQERLRILDLFPDIRLYRNFNQLRRLFSAAPFNRERIDFNRFHNTLFLLEAFDRDSDLGNGVVIEPGVRDLLENILFDVEVDALDYARHYVPLIYFRNRADELGLVDSGAVLDTGMVLDTYYEAIELVGSFFVPVFKSRDFLFDEILDELERFDYDDDGNITELVTESDREILRRVSRFATYDGFGNILTWSFEPDAFLVDDEFAEFEYDDAGNLVSLREDLDGNGTLDRVRNWAYDFGDLFFSVTYTEDSDGDSVVDEEFTVSYQLDERGRLQQVRRDDQLLAEYTFQENGRTASETIFSPRSGEPFRVIEFDEAGRVSSLRRQLGDAGEGLWEFFYGSRDNLVRARFTRSGADFVEYRILVEWEYDIQGNLTLYTVDLREDGDTDFSREYVYDDNDRLVREVWFEFTGDLRTAVFEIAYAYDTDGLLIRKVQTNLLASAPLLPSTDVVAFIYSYDDRNNLVSVVRDDGNNGSLDFEKAFELRRENWRAALLWIENPSVYSASPFAELPSRQILRRRLIAELETEDIVDSSLERLLRTDEEFRRLAGLEVISINCETPFALEFFDNGEVILRDRSDVREDAVVLTWFLLMRGVVVIEDGGLEYSFRLRRYPEIPRVYPQAAGPGGTIVTLEPLDFYPLPYACNYRARSEKVDFRPVWREEVDISRR</sequence>
<dbReference type="InterPro" id="IPR050708">
    <property type="entry name" value="T6SS_VgrG/RHS"/>
</dbReference>
<evidence type="ECO:0000313" key="2">
    <source>
        <dbReference type="Proteomes" id="UP000218427"/>
    </source>
</evidence>
<dbReference type="Proteomes" id="UP000218427">
    <property type="component" value="Unassembled WGS sequence"/>
</dbReference>
<accession>A0ABX4HWR8</accession>
<protein>
    <recommendedName>
        <fullName evidence="3">YD repeat-containing protein</fullName>
    </recommendedName>
</protein>
<proteinExistence type="predicted"/>